<dbReference type="FunFam" id="1.20.120.1750:FF:000002">
    <property type="entry name" value="RBR-type E3 ubiquitin transferase"/>
    <property type="match status" value="1"/>
</dbReference>
<dbReference type="InterPro" id="IPR018957">
    <property type="entry name" value="Znf_C3HC4_RING-type"/>
</dbReference>
<dbReference type="GO" id="GO:0061630">
    <property type="term" value="F:ubiquitin protein ligase activity"/>
    <property type="evidence" value="ECO:0007669"/>
    <property type="project" value="UniProtKB-EC"/>
</dbReference>
<comment type="similarity">
    <text evidence="2">Belongs to the RBR family. Ariadne subfamily.</text>
</comment>
<evidence type="ECO:0000256" key="1">
    <source>
        <dbReference type="ARBA" id="ARBA00001798"/>
    </source>
</evidence>
<dbReference type="InterPro" id="IPR045840">
    <property type="entry name" value="Ariadne"/>
</dbReference>
<comment type="catalytic activity">
    <reaction evidence="1">
        <text>[E2 ubiquitin-conjugating enzyme]-S-ubiquitinyl-L-cysteine + [acceptor protein]-L-lysine = [E2 ubiquitin-conjugating enzyme]-L-cysteine + [acceptor protein]-N(6)-ubiquitinyl-L-lysine.</text>
        <dbReference type="EC" id="2.3.2.31"/>
    </reaction>
</comment>
<keyword evidence="7 10" id="KW-0863">Zinc-finger</keyword>
<evidence type="ECO:0000256" key="9">
    <source>
        <dbReference type="ARBA" id="ARBA00022833"/>
    </source>
</evidence>
<keyword evidence="8" id="KW-0833">Ubl conjugation pathway</keyword>
<evidence type="ECO:0000256" key="11">
    <source>
        <dbReference type="SAM" id="MobiDB-lite"/>
    </source>
</evidence>
<dbReference type="FunFam" id="3.30.40.10:FF:000019">
    <property type="entry name" value="RBR-type E3 ubiquitin transferase"/>
    <property type="match status" value="1"/>
</dbReference>
<dbReference type="AlphaFoldDB" id="A0AAV7K1X5"/>
<dbReference type="PANTHER" id="PTHR11685">
    <property type="entry name" value="RBR FAMILY RING FINGER AND IBR DOMAIN-CONTAINING"/>
    <property type="match status" value="1"/>
</dbReference>
<dbReference type="Pfam" id="PF21235">
    <property type="entry name" value="UBA_ARI1"/>
    <property type="match status" value="1"/>
</dbReference>
<dbReference type="GO" id="GO:0008270">
    <property type="term" value="F:zinc ion binding"/>
    <property type="evidence" value="ECO:0007669"/>
    <property type="project" value="UniProtKB-KW"/>
</dbReference>
<dbReference type="CDD" id="cd20356">
    <property type="entry name" value="Rcat_RBR_HHARI-like"/>
    <property type="match status" value="1"/>
</dbReference>
<feature type="domain" description="RING-type" evidence="12">
    <location>
        <begin position="145"/>
        <end position="194"/>
    </location>
</feature>
<dbReference type="Pfam" id="PF00097">
    <property type="entry name" value="zf-C3HC4"/>
    <property type="match status" value="1"/>
</dbReference>
<dbReference type="InterPro" id="IPR002867">
    <property type="entry name" value="IBR_dom"/>
</dbReference>
<dbReference type="EC" id="2.3.2.31" evidence="3"/>
<keyword evidence="6" id="KW-0677">Repeat</keyword>
<reference evidence="14 15" key="1">
    <citation type="journal article" date="2023" name="BMC Biol.">
        <title>The compact genome of the sponge Oopsacas minuta (Hexactinellida) is lacking key metazoan core genes.</title>
        <authorList>
            <person name="Santini S."/>
            <person name="Schenkelaars Q."/>
            <person name="Jourda C."/>
            <person name="Duchesne M."/>
            <person name="Belahbib H."/>
            <person name="Rocher C."/>
            <person name="Selva M."/>
            <person name="Riesgo A."/>
            <person name="Vervoort M."/>
            <person name="Leys S.P."/>
            <person name="Kodjabachian L."/>
            <person name="Le Bivic A."/>
            <person name="Borchiellini C."/>
            <person name="Claverie J.M."/>
            <person name="Renard E."/>
        </authorList>
    </citation>
    <scope>NUCLEOTIDE SEQUENCE [LARGE SCALE GENOMIC DNA]</scope>
    <source>
        <strain evidence="14">SPO-2</strain>
    </source>
</reference>
<evidence type="ECO:0000256" key="3">
    <source>
        <dbReference type="ARBA" id="ARBA00012251"/>
    </source>
</evidence>
<feature type="region of interest" description="Disordered" evidence="11">
    <location>
        <begin position="1"/>
        <end position="46"/>
    </location>
</feature>
<name>A0AAV7K1X5_9METZ</name>
<evidence type="ECO:0000256" key="5">
    <source>
        <dbReference type="ARBA" id="ARBA00022723"/>
    </source>
</evidence>
<evidence type="ECO:0000256" key="10">
    <source>
        <dbReference type="PROSITE-ProRule" id="PRU00175"/>
    </source>
</evidence>
<dbReference type="InterPro" id="IPR031127">
    <property type="entry name" value="E3_UB_ligase_RBR"/>
</dbReference>
<dbReference type="Gene3D" id="1.20.120.1750">
    <property type="match status" value="1"/>
</dbReference>
<proteinExistence type="inferred from homology"/>
<dbReference type="GO" id="GO:0016567">
    <property type="term" value="P:protein ubiquitination"/>
    <property type="evidence" value="ECO:0007669"/>
    <property type="project" value="InterPro"/>
</dbReference>
<evidence type="ECO:0000259" key="12">
    <source>
        <dbReference type="PROSITE" id="PS50089"/>
    </source>
</evidence>
<dbReference type="Pfam" id="PF19422">
    <property type="entry name" value="Ariadne"/>
    <property type="match status" value="1"/>
</dbReference>
<evidence type="ECO:0000256" key="7">
    <source>
        <dbReference type="ARBA" id="ARBA00022771"/>
    </source>
</evidence>
<dbReference type="Pfam" id="PF22191">
    <property type="entry name" value="IBR_1"/>
    <property type="match status" value="1"/>
</dbReference>
<evidence type="ECO:0000256" key="4">
    <source>
        <dbReference type="ARBA" id="ARBA00022679"/>
    </source>
</evidence>
<dbReference type="Gene3D" id="3.30.40.10">
    <property type="entry name" value="Zinc/RING finger domain, C3HC4 (zinc finger)"/>
    <property type="match status" value="1"/>
</dbReference>
<dbReference type="InterPro" id="IPR044066">
    <property type="entry name" value="TRIAD_supradom"/>
</dbReference>
<evidence type="ECO:0000256" key="8">
    <source>
        <dbReference type="ARBA" id="ARBA00022786"/>
    </source>
</evidence>
<comment type="caution">
    <text evidence="14">The sequence shown here is derived from an EMBL/GenBank/DDBJ whole genome shotgun (WGS) entry which is preliminary data.</text>
</comment>
<evidence type="ECO:0000256" key="2">
    <source>
        <dbReference type="ARBA" id="ARBA00005884"/>
    </source>
</evidence>
<keyword evidence="15" id="KW-1185">Reference proteome</keyword>
<dbReference type="SMART" id="SM00647">
    <property type="entry name" value="IBR"/>
    <property type="match status" value="2"/>
</dbReference>
<evidence type="ECO:0000313" key="14">
    <source>
        <dbReference type="EMBL" id="KAI6654589.1"/>
    </source>
</evidence>
<keyword evidence="9" id="KW-0862">Zinc</keyword>
<feature type="compositionally biased region" description="Acidic residues" evidence="11">
    <location>
        <begin position="1"/>
        <end position="32"/>
    </location>
</feature>
<organism evidence="14 15">
    <name type="scientific">Oopsacas minuta</name>
    <dbReference type="NCBI Taxonomy" id="111878"/>
    <lineage>
        <taxon>Eukaryota</taxon>
        <taxon>Metazoa</taxon>
        <taxon>Porifera</taxon>
        <taxon>Hexactinellida</taxon>
        <taxon>Hexasterophora</taxon>
        <taxon>Lyssacinosida</taxon>
        <taxon>Leucopsacidae</taxon>
        <taxon>Oopsacas</taxon>
    </lineage>
</organism>
<dbReference type="Pfam" id="PF01485">
    <property type="entry name" value="IBR"/>
    <property type="match status" value="1"/>
</dbReference>
<dbReference type="InterPro" id="IPR048962">
    <property type="entry name" value="ARIH1-like_UBL"/>
</dbReference>
<feature type="domain" description="RING-type" evidence="13">
    <location>
        <begin position="141"/>
        <end position="353"/>
    </location>
</feature>
<dbReference type="Proteomes" id="UP001165289">
    <property type="component" value="Unassembled WGS sequence"/>
</dbReference>
<sequence>MSDSDYEHDDEDKDNDDDEPDYLSDPDDEFFDQVEPVLKPPPGLMAKEPRGPMGYLDFKFTCIGPDELMSRMHDIVKQVNAIFELPPCTTRILLSHFNWDKERLLERFYDGNQEKLFKDAHIVNPFRQARVPVGNSTILSVDVICDICLMETSHKQLEGLECHHLFCIDCWRNYMRTRIEDSGNALAIPCPHGKCDILVNENIVYRVMQPFPDVIRRFQYLSAQTFVQQHKLMKWCPSPGCTFAVEANSTRGVPVMCNCGYRFCFSCSSPAHEPVSCKYFQLWVKKCEDDSETAHWIHANTKQCPKCKATIEKSGGCNHMVCRNVNCKADFCWVCLGPWEPHGSSWYNCNRYNNSNAKVARDGQAQHRQALERYLFYYNRYVNHMKSLKFEDKLYAQIEVKMRDMQKLGLAWIETQFLKQAVDSLCHCRNTLMYTYVFAFFLTKNNHSILFEDNQRDLEMATETLSEYLERDINSDSISDTKVKVQDKSTYCERRRQVLLDYVYEGYESDIWEFNMM</sequence>
<keyword evidence="4" id="KW-0808">Transferase</keyword>
<dbReference type="InterPro" id="IPR013083">
    <property type="entry name" value="Znf_RING/FYVE/PHD"/>
</dbReference>
<dbReference type="PROSITE" id="PS51873">
    <property type="entry name" value="TRIAD"/>
    <property type="match status" value="1"/>
</dbReference>
<keyword evidence="5" id="KW-0479">Metal-binding</keyword>
<protein>
    <recommendedName>
        <fullName evidence="3">RBR-type E3 ubiquitin transferase</fullName>
        <ecNumber evidence="3">2.3.2.31</ecNumber>
    </recommendedName>
</protein>
<gene>
    <name evidence="14" type="ORF">LOD99_985</name>
</gene>
<dbReference type="PROSITE" id="PS50089">
    <property type="entry name" value="ZF_RING_2"/>
    <property type="match status" value="1"/>
</dbReference>
<evidence type="ECO:0000256" key="6">
    <source>
        <dbReference type="ARBA" id="ARBA00022737"/>
    </source>
</evidence>
<dbReference type="EMBL" id="JAKMXF010000222">
    <property type="protein sequence ID" value="KAI6654589.1"/>
    <property type="molecule type" value="Genomic_DNA"/>
</dbReference>
<dbReference type="InterPro" id="IPR001841">
    <property type="entry name" value="Znf_RING"/>
</dbReference>
<dbReference type="SUPFAM" id="SSF57850">
    <property type="entry name" value="RING/U-box"/>
    <property type="match status" value="3"/>
</dbReference>
<accession>A0AAV7K1X5</accession>
<dbReference type="CDD" id="cd20343">
    <property type="entry name" value="BRcat_RBR_HHARI-like"/>
    <property type="match status" value="1"/>
</dbReference>
<evidence type="ECO:0000313" key="15">
    <source>
        <dbReference type="Proteomes" id="UP001165289"/>
    </source>
</evidence>
<evidence type="ECO:0000259" key="13">
    <source>
        <dbReference type="PROSITE" id="PS51873"/>
    </source>
</evidence>